<protein>
    <submittedName>
        <fullName evidence="4">ComF family protein</fullName>
    </submittedName>
</protein>
<dbReference type="InterPro" id="IPR029057">
    <property type="entry name" value="PRTase-like"/>
</dbReference>
<name>A0ABR8WYP2_9MICO</name>
<feature type="signal peptide" evidence="2">
    <location>
        <begin position="1"/>
        <end position="28"/>
    </location>
</feature>
<dbReference type="Proteomes" id="UP000602532">
    <property type="component" value="Unassembled WGS sequence"/>
</dbReference>
<dbReference type="RefSeq" id="WP_191763460.1">
    <property type="nucleotide sequence ID" value="NZ_JACSPM010000001.1"/>
</dbReference>
<evidence type="ECO:0000313" key="5">
    <source>
        <dbReference type="Proteomes" id="UP000602532"/>
    </source>
</evidence>
<keyword evidence="2" id="KW-0732">Signal</keyword>
<evidence type="ECO:0000259" key="3">
    <source>
        <dbReference type="Pfam" id="PF00156"/>
    </source>
</evidence>
<dbReference type="InterPro" id="IPR000836">
    <property type="entry name" value="PRTase_dom"/>
</dbReference>
<feature type="chain" id="PRO_5045243392" evidence="2">
    <location>
        <begin position="29"/>
        <end position="232"/>
    </location>
</feature>
<reference evidence="4 5" key="1">
    <citation type="submission" date="2020-08" db="EMBL/GenBank/DDBJ databases">
        <title>A Genomic Blueprint of the Chicken Gut Microbiome.</title>
        <authorList>
            <person name="Gilroy R."/>
            <person name="Ravi A."/>
            <person name="Getino M."/>
            <person name="Pursley I."/>
            <person name="Horton D.L."/>
            <person name="Alikhan N.-F."/>
            <person name="Baker D."/>
            <person name="Gharbi K."/>
            <person name="Hall N."/>
            <person name="Watson M."/>
            <person name="Adriaenssens E.M."/>
            <person name="Foster-Nyarko E."/>
            <person name="Jarju S."/>
            <person name="Secka A."/>
            <person name="Antonio M."/>
            <person name="Oren A."/>
            <person name="Chaudhuri R."/>
            <person name="La Ragione R.M."/>
            <person name="Hildebrand F."/>
            <person name="Pallen M.J."/>
        </authorList>
    </citation>
    <scope>NUCLEOTIDE SEQUENCE [LARGE SCALE GENOMIC DNA]</scope>
    <source>
        <strain evidence="4 5">Sa1CUA4</strain>
    </source>
</reference>
<gene>
    <name evidence="4" type="ORF">H9622_01185</name>
</gene>
<accession>A0ABR8WYP2</accession>
<comment type="similarity">
    <text evidence="1">Belongs to the ComF/GntX family.</text>
</comment>
<sequence length="232" mass="24100">MTSHPPTRSVVGAAIADALALLLPVMCAGCGAPDADICEECRPALAPRVGTRWVDAAGGAVPVCSGLRFEGVAARIVRAVKEEGRTPLVRALAPALRAAVAVFAEPGAVLVPLPTSRASFRRRGYRVPDLLARRAGLPVRHLLQTVRRTADQRGLGRDQRRANVAKSMISRDAASLRVILIDDVVTTGVTLAEAVRALREAGAGVIGAATVAATPRRMSAGASGSVASETHR</sequence>
<comment type="caution">
    <text evidence="4">The sequence shown here is derived from an EMBL/GenBank/DDBJ whole genome shotgun (WGS) entry which is preliminary data.</text>
</comment>
<dbReference type="CDD" id="cd06223">
    <property type="entry name" value="PRTases_typeI"/>
    <property type="match status" value="1"/>
</dbReference>
<proteinExistence type="inferred from homology"/>
<dbReference type="Gene3D" id="3.40.50.2020">
    <property type="match status" value="1"/>
</dbReference>
<dbReference type="PANTHER" id="PTHR47505:SF1">
    <property type="entry name" value="DNA UTILIZATION PROTEIN YHGH"/>
    <property type="match status" value="1"/>
</dbReference>
<organism evidence="4 5">
    <name type="scientific">Microbacterium gallinarum</name>
    <dbReference type="NCBI Taxonomy" id="2762209"/>
    <lineage>
        <taxon>Bacteria</taxon>
        <taxon>Bacillati</taxon>
        <taxon>Actinomycetota</taxon>
        <taxon>Actinomycetes</taxon>
        <taxon>Micrococcales</taxon>
        <taxon>Microbacteriaceae</taxon>
        <taxon>Microbacterium</taxon>
    </lineage>
</organism>
<dbReference type="EMBL" id="JACSPM010000001">
    <property type="protein sequence ID" value="MBD8022201.1"/>
    <property type="molecule type" value="Genomic_DNA"/>
</dbReference>
<evidence type="ECO:0000256" key="1">
    <source>
        <dbReference type="ARBA" id="ARBA00008007"/>
    </source>
</evidence>
<evidence type="ECO:0000256" key="2">
    <source>
        <dbReference type="SAM" id="SignalP"/>
    </source>
</evidence>
<dbReference type="InterPro" id="IPR051910">
    <property type="entry name" value="ComF/GntX_DNA_util-trans"/>
</dbReference>
<dbReference type="SUPFAM" id="SSF53271">
    <property type="entry name" value="PRTase-like"/>
    <property type="match status" value="1"/>
</dbReference>
<feature type="domain" description="Phosphoribosyltransferase" evidence="3">
    <location>
        <begin position="122"/>
        <end position="216"/>
    </location>
</feature>
<dbReference type="PANTHER" id="PTHR47505">
    <property type="entry name" value="DNA UTILIZATION PROTEIN YHGH"/>
    <property type="match status" value="1"/>
</dbReference>
<keyword evidence="5" id="KW-1185">Reference proteome</keyword>
<dbReference type="Pfam" id="PF00156">
    <property type="entry name" value="Pribosyltran"/>
    <property type="match status" value="1"/>
</dbReference>
<evidence type="ECO:0000313" key="4">
    <source>
        <dbReference type="EMBL" id="MBD8022201.1"/>
    </source>
</evidence>